<dbReference type="Proteomes" id="UP001310386">
    <property type="component" value="Unassembled WGS sequence"/>
</dbReference>
<keyword evidence="6 7" id="KW-0472">Membrane</keyword>
<sequence>MNHQKTNIRWTVVSLMMGLLLASLDQTIVSTAMPTILSEFGGMDKFVWVFSAYMIASVVSMPLFGKLSDMYGRKLFFITGISVFMIGSALCGTSQSMTQLIIYRAIQGIGGGALMPITFTIIFDIFPPEKRGKMQGLFGAVFGISSVFGPIAGAYFTDHINWRWIFYINLPMGILSLLMLLAFYHESREHKKQSIDWLGTIIFAGAVLCLMFGIELGGKEYDWTSWRIVGLFAGFAVLLLVFLFAEIRAKSPIIPLYLFKIRMFSASQIVSFFYGAILISSATYIPLFVQGVYGGTATNSGQVLTPMMLGVVASSMIGGRFIGKTAYRNIMLVSVAILLVSSLLLSTMEINTPRWMVTIYMILTGLGIGSSFPVISMSSLHYVGFAERGIVTSLIAFFRTIGSAVGVTVLGALQVDYFQNKLQAIAANSPLAGQLGDGHALLLPQVRSHIPAAILQRLTGALADSIAYIYSWTIVFVVIAAVMILLMGRTKMEFPQKAKARDDK</sequence>
<accession>A0ABU5ZGF5</accession>
<organism evidence="9 10">
    <name type="scientific">Ferviditalea candida</name>
    <dbReference type="NCBI Taxonomy" id="3108399"/>
    <lineage>
        <taxon>Bacteria</taxon>
        <taxon>Bacillati</taxon>
        <taxon>Bacillota</taxon>
        <taxon>Bacilli</taxon>
        <taxon>Bacillales</taxon>
        <taxon>Paenibacillaceae</taxon>
        <taxon>Ferviditalea</taxon>
    </lineage>
</organism>
<gene>
    <name evidence="9" type="ORF">VF724_07865</name>
</gene>
<feature type="transmembrane region" description="Helical" evidence="7">
    <location>
        <begin position="162"/>
        <end position="183"/>
    </location>
</feature>
<evidence type="ECO:0000256" key="1">
    <source>
        <dbReference type="ARBA" id="ARBA00004651"/>
    </source>
</evidence>
<feature type="transmembrane region" description="Helical" evidence="7">
    <location>
        <begin position="326"/>
        <end position="345"/>
    </location>
</feature>
<dbReference type="NCBIfam" id="TIGR00711">
    <property type="entry name" value="efflux_EmrB"/>
    <property type="match status" value="1"/>
</dbReference>
<reference evidence="9" key="1">
    <citation type="submission" date="2023-12" db="EMBL/GenBank/DDBJ databases">
        <title>Fervidustalea candida gen. nov., sp. nov., a novel member of the family Paenibacillaceae isolated from a geothermal area.</title>
        <authorList>
            <person name="Li W.-J."/>
            <person name="Jiao J.-Y."/>
            <person name="Chen Y."/>
        </authorList>
    </citation>
    <scope>NUCLEOTIDE SEQUENCE</scope>
    <source>
        <strain evidence="9">SYSU GA230002</strain>
    </source>
</reference>
<dbReference type="RefSeq" id="WP_371753699.1">
    <property type="nucleotide sequence ID" value="NZ_JAYJLD010000009.1"/>
</dbReference>
<evidence type="ECO:0000259" key="8">
    <source>
        <dbReference type="PROSITE" id="PS50850"/>
    </source>
</evidence>
<evidence type="ECO:0000256" key="7">
    <source>
        <dbReference type="SAM" id="Phobius"/>
    </source>
</evidence>
<dbReference type="EMBL" id="JAYJLD010000009">
    <property type="protein sequence ID" value="MEB3101577.1"/>
    <property type="molecule type" value="Genomic_DNA"/>
</dbReference>
<dbReference type="InterPro" id="IPR011701">
    <property type="entry name" value="MFS"/>
</dbReference>
<dbReference type="PROSITE" id="PS50850">
    <property type="entry name" value="MFS"/>
    <property type="match status" value="1"/>
</dbReference>
<feature type="transmembrane region" description="Helical" evidence="7">
    <location>
        <begin position="301"/>
        <end position="319"/>
    </location>
</feature>
<feature type="transmembrane region" description="Helical" evidence="7">
    <location>
        <begin position="357"/>
        <end position="377"/>
    </location>
</feature>
<dbReference type="PANTHER" id="PTHR23501">
    <property type="entry name" value="MAJOR FACILITATOR SUPERFAMILY"/>
    <property type="match status" value="1"/>
</dbReference>
<feature type="domain" description="Major facilitator superfamily (MFS) profile" evidence="8">
    <location>
        <begin position="11"/>
        <end position="491"/>
    </location>
</feature>
<feature type="transmembrane region" description="Helical" evidence="7">
    <location>
        <begin position="46"/>
        <end position="64"/>
    </location>
</feature>
<proteinExistence type="predicted"/>
<feature type="transmembrane region" description="Helical" evidence="7">
    <location>
        <begin position="467"/>
        <end position="487"/>
    </location>
</feature>
<feature type="transmembrane region" description="Helical" evidence="7">
    <location>
        <begin position="266"/>
        <end position="289"/>
    </location>
</feature>
<evidence type="ECO:0000256" key="3">
    <source>
        <dbReference type="ARBA" id="ARBA00022475"/>
    </source>
</evidence>
<evidence type="ECO:0000313" key="9">
    <source>
        <dbReference type="EMBL" id="MEB3101577.1"/>
    </source>
</evidence>
<feature type="transmembrane region" description="Helical" evidence="7">
    <location>
        <begin position="195"/>
        <end position="214"/>
    </location>
</feature>
<name>A0ABU5ZGF5_9BACL</name>
<feature type="transmembrane region" description="Helical" evidence="7">
    <location>
        <begin position="137"/>
        <end position="156"/>
    </location>
</feature>
<evidence type="ECO:0000256" key="6">
    <source>
        <dbReference type="ARBA" id="ARBA00023136"/>
    </source>
</evidence>
<comment type="caution">
    <text evidence="9">The sequence shown here is derived from an EMBL/GenBank/DDBJ whole genome shotgun (WGS) entry which is preliminary data.</text>
</comment>
<keyword evidence="2" id="KW-0813">Transport</keyword>
<protein>
    <submittedName>
        <fullName evidence="9">MDR family MFS transporter</fullName>
    </submittedName>
</protein>
<dbReference type="InterPro" id="IPR004638">
    <property type="entry name" value="EmrB-like"/>
</dbReference>
<dbReference type="PRINTS" id="PR01036">
    <property type="entry name" value="TCRTETB"/>
</dbReference>
<evidence type="ECO:0000256" key="2">
    <source>
        <dbReference type="ARBA" id="ARBA00022448"/>
    </source>
</evidence>
<evidence type="ECO:0000256" key="5">
    <source>
        <dbReference type="ARBA" id="ARBA00022989"/>
    </source>
</evidence>
<evidence type="ECO:0000256" key="4">
    <source>
        <dbReference type="ARBA" id="ARBA00022692"/>
    </source>
</evidence>
<feature type="transmembrane region" description="Helical" evidence="7">
    <location>
        <begin position="389"/>
        <end position="413"/>
    </location>
</feature>
<dbReference type="InterPro" id="IPR036259">
    <property type="entry name" value="MFS_trans_sf"/>
</dbReference>
<feature type="transmembrane region" description="Helical" evidence="7">
    <location>
        <begin position="76"/>
        <end position="95"/>
    </location>
</feature>
<dbReference type="CDD" id="cd17502">
    <property type="entry name" value="MFS_Azr1_MDR_like"/>
    <property type="match status" value="1"/>
</dbReference>
<feature type="transmembrane region" description="Helical" evidence="7">
    <location>
        <begin position="226"/>
        <end position="245"/>
    </location>
</feature>
<dbReference type="Gene3D" id="1.20.1720.10">
    <property type="entry name" value="Multidrug resistance protein D"/>
    <property type="match status" value="1"/>
</dbReference>
<comment type="subcellular location">
    <subcellularLocation>
        <location evidence="1">Cell membrane</location>
        <topology evidence="1">Multi-pass membrane protein</topology>
    </subcellularLocation>
</comment>
<feature type="transmembrane region" description="Helical" evidence="7">
    <location>
        <begin position="101"/>
        <end position="125"/>
    </location>
</feature>
<dbReference type="Gene3D" id="1.20.1250.20">
    <property type="entry name" value="MFS general substrate transporter like domains"/>
    <property type="match status" value="1"/>
</dbReference>
<dbReference type="PANTHER" id="PTHR23501:SF170">
    <property type="entry name" value="MULTIDRUG RESISTANCE PROTEIN 3"/>
    <property type="match status" value="1"/>
</dbReference>
<dbReference type="Pfam" id="PF07690">
    <property type="entry name" value="MFS_1"/>
    <property type="match status" value="1"/>
</dbReference>
<keyword evidence="4 7" id="KW-0812">Transmembrane</keyword>
<evidence type="ECO:0000313" key="10">
    <source>
        <dbReference type="Proteomes" id="UP001310386"/>
    </source>
</evidence>
<keyword evidence="3" id="KW-1003">Cell membrane</keyword>
<keyword evidence="5 7" id="KW-1133">Transmembrane helix</keyword>
<dbReference type="InterPro" id="IPR020846">
    <property type="entry name" value="MFS_dom"/>
</dbReference>
<dbReference type="SUPFAM" id="SSF103473">
    <property type="entry name" value="MFS general substrate transporter"/>
    <property type="match status" value="2"/>
</dbReference>
<keyword evidence="10" id="KW-1185">Reference proteome</keyword>